<evidence type="ECO:0000313" key="7">
    <source>
        <dbReference type="EMBL" id="KAJ9150586.1"/>
    </source>
</evidence>
<protein>
    <recommendedName>
        <fullName evidence="6">C3H1-type domain-containing protein</fullName>
    </recommendedName>
</protein>
<dbReference type="SUPFAM" id="SSF90229">
    <property type="entry name" value="CCCH zinc finger"/>
    <property type="match status" value="1"/>
</dbReference>
<dbReference type="GO" id="GO:0008270">
    <property type="term" value="F:zinc ion binding"/>
    <property type="evidence" value="ECO:0007669"/>
    <property type="project" value="UniProtKB-KW"/>
</dbReference>
<feature type="region of interest" description="Disordered" evidence="5">
    <location>
        <begin position="163"/>
        <end position="212"/>
    </location>
</feature>
<dbReference type="InterPro" id="IPR036855">
    <property type="entry name" value="Znf_CCCH_sf"/>
</dbReference>
<dbReference type="Gene3D" id="4.10.1000.10">
    <property type="entry name" value="Zinc finger, CCCH-type"/>
    <property type="match status" value="1"/>
</dbReference>
<feature type="compositionally biased region" description="Low complexity" evidence="5">
    <location>
        <begin position="198"/>
        <end position="209"/>
    </location>
</feature>
<feature type="compositionally biased region" description="Pro residues" evidence="5">
    <location>
        <begin position="180"/>
        <end position="197"/>
    </location>
</feature>
<evidence type="ECO:0000256" key="3">
    <source>
        <dbReference type="ARBA" id="ARBA00022833"/>
    </source>
</evidence>
<accession>A0AA38VTL9</accession>
<feature type="region of interest" description="Disordered" evidence="5">
    <location>
        <begin position="87"/>
        <end position="141"/>
    </location>
</feature>
<evidence type="ECO:0000256" key="2">
    <source>
        <dbReference type="ARBA" id="ARBA00022771"/>
    </source>
</evidence>
<keyword evidence="8" id="KW-1185">Reference proteome</keyword>
<evidence type="ECO:0000256" key="4">
    <source>
        <dbReference type="PROSITE-ProRule" id="PRU00723"/>
    </source>
</evidence>
<reference evidence="7" key="1">
    <citation type="submission" date="2022-07" db="EMBL/GenBank/DDBJ databases">
        <title>Fungi with potential for degradation of polypropylene.</title>
        <authorList>
            <person name="Gostincar C."/>
        </authorList>
    </citation>
    <scope>NUCLEOTIDE SEQUENCE</scope>
    <source>
        <strain evidence="7">EXF-13287</strain>
    </source>
</reference>
<sequence length="442" mass="46094">MAPRVHHFIVRPEVVKRLPTGLAVEQFLVPLIPLDELPEWLDIIGVPRSLSPEQTAGLTNLGCYERLGVHDVEIIIDEVLSDAGDAGTVVGEQTTGPLKETDKPAAVVSENKPQPGLASSRWADRVEEDDGGVPDKPKAATDLVTATQPVHPADIMMFHISPGQVPKAGISPRTATNTTPSPPTTKPTAPSPSPTNPTSPTSPGSTSPGGQKTAYCRHWIRHGTCKWGPYCRHAHAMPATLPGLAEVGLRDFPAWWTAALGQLAVASSPPGGGIIRGAGRGGAGRSKAAAVRMGFGGFGGYGYGFGGGMQPGFVPYGRGTYGGVGGLAVGGVGYVGRERVVREREVHPREMAGRKVKVQVGLNGGVMGAPEGVREKVGEGEVLLGQGGAAAQAPAVVQSTAVGRGRVVVEEKQCGFVEEQVHQEARVQQGIPQQAQQKLVDV</sequence>
<proteinExistence type="predicted"/>
<evidence type="ECO:0000259" key="6">
    <source>
        <dbReference type="PROSITE" id="PS50103"/>
    </source>
</evidence>
<dbReference type="Proteomes" id="UP001174691">
    <property type="component" value="Unassembled WGS sequence"/>
</dbReference>
<evidence type="ECO:0000256" key="1">
    <source>
        <dbReference type="ARBA" id="ARBA00022723"/>
    </source>
</evidence>
<dbReference type="InterPro" id="IPR000571">
    <property type="entry name" value="Znf_CCCH"/>
</dbReference>
<evidence type="ECO:0000256" key="5">
    <source>
        <dbReference type="SAM" id="MobiDB-lite"/>
    </source>
</evidence>
<keyword evidence="2 4" id="KW-0863">Zinc-finger</keyword>
<name>A0AA38VTL9_9PEZI</name>
<gene>
    <name evidence="7" type="ORF">NKR19_g5163</name>
</gene>
<organism evidence="7 8">
    <name type="scientific">Coniochaeta hoffmannii</name>
    <dbReference type="NCBI Taxonomy" id="91930"/>
    <lineage>
        <taxon>Eukaryota</taxon>
        <taxon>Fungi</taxon>
        <taxon>Dikarya</taxon>
        <taxon>Ascomycota</taxon>
        <taxon>Pezizomycotina</taxon>
        <taxon>Sordariomycetes</taxon>
        <taxon>Sordariomycetidae</taxon>
        <taxon>Coniochaetales</taxon>
        <taxon>Coniochaetaceae</taxon>
        <taxon>Coniochaeta</taxon>
    </lineage>
</organism>
<feature type="zinc finger region" description="C3H1-type" evidence="4">
    <location>
        <begin position="210"/>
        <end position="238"/>
    </location>
</feature>
<dbReference type="AlphaFoldDB" id="A0AA38VTL9"/>
<dbReference type="EMBL" id="JANBVN010000069">
    <property type="protein sequence ID" value="KAJ9150586.1"/>
    <property type="molecule type" value="Genomic_DNA"/>
</dbReference>
<keyword evidence="1 4" id="KW-0479">Metal-binding</keyword>
<comment type="caution">
    <text evidence="7">The sequence shown here is derived from an EMBL/GenBank/DDBJ whole genome shotgun (WGS) entry which is preliminary data.</text>
</comment>
<dbReference type="PROSITE" id="PS50103">
    <property type="entry name" value="ZF_C3H1"/>
    <property type="match status" value="1"/>
</dbReference>
<evidence type="ECO:0000313" key="8">
    <source>
        <dbReference type="Proteomes" id="UP001174691"/>
    </source>
</evidence>
<keyword evidence="3 4" id="KW-0862">Zinc</keyword>
<feature type="domain" description="C3H1-type" evidence="6">
    <location>
        <begin position="210"/>
        <end position="238"/>
    </location>
</feature>